<comment type="caution">
    <text evidence="2">The sequence shown here is derived from an EMBL/GenBank/DDBJ whole genome shotgun (WGS) entry which is preliminary data.</text>
</comment>
<protein>
    <submittedName>
        <fullName evidence="2">Uncharacterized protein</fullName>
    </submittedName>
</protein>
<dbReference type="EMBL" id="JAINUF010000006">
    <property type="protein sequence ID" value="KAJ8357651.1"/>
    <property type="molecule type" value="Genomic_DNA"/>
</dbReference>
<evidence type="ECO:0000256" key="1">
    <source>
        <dbReference type="SAM" id="MobiDB-lite"/>
    </source>
</evidence>
<evidence type="ECO:0000313" key="3">
    <source>
        <dbReference type="Proteomes" id="UP001152622"/>
    </source>
</evidence>
<reference evidence="2" key="1">
    <citation type="journal article" date="2023" name="Science">
        <title>Genome structures resolve the early diversification of teleost fishes.</title>
        <authorList>
            <person name="Parey E."/>
            <person name="Louis A."/>
            <person name="Montfort J."/>
            <person name="Bouchez O."/>
            <person name="Roques C."/>
            <person name="Iampietro C."/>
            <person name="Lluch J."/>
            <person name="Castinel A."/>
            <person name="Donnadieu C."/>
            <person name="Desvignes T."/>
            <person name="Floi Bucao C."/>
            <person name="Jouanno E."/>
            <person name="Wen M."/>
            <person name="Mejri S."/>
            <person name="Dirks R."/>
            <person name="Jansen H."/>
            <person name="Henkel C."/>
            <person name="Chen W.J."/>
            <person name="Zahm M."/>
            <person name="Cabau C."/>
            <person name="Klopp C."/>
            <person name="Thompson A.W."/>
            <person name="Robinson-Rechavi M."/>
            <person name="Braasch I."/>
            <person name="Lecointre G."/>
            <person name="Bobe J."/>
            <person name="Postlethwait J.H."/>
            <person name="Berthelot C."/>
            <person name="Roest Crollius H."/>
            <person name="Guiguen Y."/>
        </authorList>
    </citation>
    <scope>NUCLEOTIDE SEQUENCE</scope>
    <source>
        <strain evidence="2">WJC10195</strain>
    </source>
</reference>
<organism evidence="2 3">
    <name type="scientific">Synaphobranchus kaupii</name>
    <name type="common">Kaup's arrowtooth eel</name>
    <dbReference type="NCBI Taxonomy" id="118154"/>
    <lineage>
        <taxon>Eukaryota</taxon>
        <taxon>Metazoa</taxon>
        <taxon>Chordata</taxon>
        <taxon>Craniata</taxon>
        <taxon>Vertebrata</taxon>
        <taxon>Euteleostomi</taxon>
        <taxon>Actinopterygii</taxon>
        <taxon>Neopterygii</taxon>
        <taxon>Teleostei</taxon>
        <taxon>Anguilliformes</taxon>
        <taxon>Synaphobranchidae</taxon>
        <taxon>Synaphobranchus</taxon>
    </lineage>
</organism>
<evidence type="ECO:0000313" key="2">
    <source>
        <dbReference type="EMBL" id="KAJ8357651.1"/>
    </source>
</evidence>
<sequence>MTAVLADAGSPVTTEADCSDIPACSAENAGRCPKGPARDSKAPLGAPPRLKTLRPSPIGATGGSETTGAEEEDDGEGRRPKTAADLTSKPDVKRTGRVSLRTLFPLTRSALEQETPDRDLRFWDEAKKRSVYIHIP</sequence>
<name>A0A9Q1FG89_SYNKA</name>
<dbReference type="AlphaFoldDB" id="A0A9Q1FG89"/>
<keyword evidence="3" id="KW-1185">Reference proteome</keyword>
<feature type="region of interest" description="Disordered" evidence="1">
    <location>
        <begin position="1"/>
        <end position="93"/>
    </location>
</feature>
<accession>A0A9Q1FG89</accession>
<proteinExistence type="predicted"/>
<dbReference type="Proteomes" id="UP001152622">
    <property type="component" value="Chromosome 6"/>
</dbReference>
<gene>
    <name evidence="2" type="ORF">SKAU_G00204450</name>
</gene>